<keyword evidence="2" id="KW-1133">Transmembrane helix</keyword>
<name>A0A8S9QNZ4_BRACR</name>
<comment type="caution">
    <text evidence="3">The sequence shown here is derived from an EMBL/GenBank/DDBJ whole genome shotgun (WGS) entry which is preliminary data.</text>
</comment>
<keyword evidence="2" id="KW-0472">Membrane</keyword>
<accession>A0A8S9QNZ4</accession>
<gene>
    <name evidence="3" type="ORF">F2Q69_00011386</name>
</gene>
<evidence type="ECO:0000256" key="2">
    <source>
        <dbReference type="SAM" id="Phobius"/>
    </source>
</evidence>
<evidence type="ECO:0000313" key="4">
    <source>
        <dbReference type="Proteomes" id="UP000712600"/>
    </source>
</evidence>
<evidence type="ECO:0000313" key="3">
    <source>
        <dbReference type="EMBL" id="KAF3555612.1"/>
    </source>
</evidence>
<keyword evidence="2" id="KW-0812">Transmembrane</keyword>
<dbReference type="EMBL" id="QGKX02000996">
    <property type="protein sequence ID" value="KAF3555612.1"/>
    <property type="molecule type" value="Genomic_DNA"/>
</dbReference>
<dbReference type="Proteomes" id="UP000712600">
    <property type="component" value="Unassembled WGS sequence"/>
</dbReference>
<reference evidence="3" key="1">
    <citation type="submission" date="2019-12" db="EMBL/GenBank/DDBJ databases">
        <title>Genome sequencing and annotation of Brassica cretica.</title>
        <authorList>
            <person name="Studholme D.J."/>
            <person name="Sarris P."/>
        </authorList>
    </citation>
    <scope>NUCLEOTIDE SEQUENCE</scope>
    <source>
        <strain evidence="3">PFS-109/04</strain>
        <tissue evidence="3">Leaf</tissue>
    </source>
</reference>
<organism evidence="3 4">
    <name type="scientific">Brassica cretica</name>
    <name type="common">Mustard</name>
    <dbReference type="NCBI Taxonomy" id="69181"/>
    <lineage>
        <taxon>Eukaryota</taxon>
        <taxon>Viridiplantae</taxon>
        <taxon>Streptophyta</taxon>
        <taxon>Embryophyta</taxon>
        <taxon>Tracheophyta</taxon>
        <taxon>Spermatophyta</taxon>
        <taxon>Magnoliopsida</taxon>
        <taxon>eudicotyledons</taxon>
        <taxon>Gunneridae</taxon>
        <taxon>Pentapetalae</taxon>
        <taxon>rosids</taxon>
        <taxon>malvids</taxon>
        <taxon>Brassicales</taxon>
        <taxon>Brassicaceae</taxon>
        <taxon>Brassiceae</taxon>
        <taxon>Brassica</taxon>
    </lineage>
</organism>
<feature type="transmembrane region" description="Helical" evidence="2">
    <location>
        <begin position="6"/>
        <end position="23"/>
    </location>
</feature>
<proteinExistence type="predicted"/>
<protein>
    <submittedName>
        <fullName evidence="3">Uncharacterized protein</fullName>
    </submittedName>
</protein>
<sequence>MTSSFLLPTVVAAAAAISFFTLLRKLERIAVALVGVNTHDEGLDETALFIILIRFTLISPYTRLGHARLLDKAPMARALRNPPSPRRYMATEPSPECASRHGAKGDRHFKHSALNDIDEKAITTENPEDVVVAFAEAAKVFSHLIKKQ</sequence>
<feature type="region of interest" description="Disordered" evidence="1">
    <location>
        <begin position="81"/>
        <end position="105"/>
    </location>
</feature>
<evidence type="ECO:0000256" key="1">
    <source>
        <dbReference type="SAM" id="MobiDB-lite"/>
    </source>
</evidence>
<dbReference type="AlphaFoldDB" id="A0A8S9QNZ4"/>